<dbReference type="RefSeq" id="WP_201882770.1">
    <property type="nucleotide sequence ID" value="NZ_JAERRF010000044.1"/>
</dbReference>
<reference evidence="1 2" key="1">
    <citation type="submission" date="2021-01" db="EMBL/GenBank/DDBJ databases">
        <title>WGS of actinomycetes isolated from Thailand.</title>
        <authorList>
            <person name="Thawai C."/>
        </authorList>
    </citation>
    <scope>NUCLEOTIDE SEQUENCE [LARGE SCALE GENOMIC DNA]</scope>
    <source>
        <strain evidence="1 2">CA1R205</strain>
    </source>
</reference>
<proteinExistence type="predicted"/>
<evidence type="ECO:0000313" key="2">
    <source>
        <dbReference type="Proteomes" id="UP000634229"/>
    </source>
</evidence>
<evidence type="ECO:0000313" key="1">
    <source>
        <dbReference type="EMBL" id="MBL1102403.1"/>
    </source>
</evidence>
<sequence>MSAAAPSSPEDAESFVVSFYGPRLLLWVWDRAEGEPDVPVSCIEFGSWQSIPMSAVRSLTDHLSGQALIRSYGGHADAPVVTLLAAGAERARQLQVRRADPTERGRHAVKAVLHWIYAQADRRPLRISGFLDSPGIYFLGEALSRGEVARTLSYLEEAGLITCAGPTFHNGVGSHVELTPLGVEAVQNSQEPDQYLARRHEETRPASQTHIRAGTVHYAAEGGTHSNIHNTIDVHTGLSPDDLARLVGELAPALRLDTESRAALLRTAEALGRRGDTDDEPERDRQRGLMERMRRLLGGAPDTVGRQLMLDSVGQALGRLFGG</sequence>
<keyword evidence="2" id="KW-1185">Reference proteome</keyword>
<comment type="caution">
    <text evidence="1">The sequence shown here is derived from an EMBL/GenBank/DDBJ whole genome shotgun (WGS) entry which is preliminary data.</text>
</comment>
<dbReference type="EMBL" id="JAERRF010000044">
    <property type="protein sequence ID" value="MBL1102403.1"/>
    <property type="molecule type" value="Genomic_DNA"/>
</dbReference>
<accession>A0ABS1NQV5</accession>
<name>A0ABS1NQV5_9ACTN</name>
<gene>
    <name evidence="1" type="ORF">JK363_38510</name>
</gene>
<protein>
    <submittedName>
        <fullName evidence="1">Uncharacterized protein</fullName>
    </submittedName>
</protein>
<organism evidence="1 2">
    <name type="scientific">Streptomyces coffeae</name>
    <dbReference type="NCBI Taxonomy" id="621382"/>
    <lineage>
        <taxon>Bacteria</taxon>
        <taxon>Bacillati</taxon>
        <taxon>Actinomycetota</taxon>
        <taxon>Actinomycetes</taxon>
        <taxon>Kitasatosporales</taxon>
        <taxon>Streptomycetaceae</taxon>
        <taxon>Streptomyces</taxon>
    </lineage>
</organism>
<dbReference type="Proteomes" id="UP000634229">
    <property type="component" value="Unassembled WGS sequence"/>
</dbReference>